<name>A0A4R7VXD1_9PSEU</name>
<feature type="domain" description="HTH tetR-type" evidence="3">
    <location>
        <begin position="28"/>
        <end position="88"/>
    </location>
</feature>
<dbReference type="Proteomes" id="UP000294927">
    <property type="component" value="Unassembled WGS sequence"/>
</dbReference>
<dbReference type="SUPFAM" id="SSF46689">
    <property type="entry name" value="Homeodomain-like"/>
    <property type="match status" value="1"/>
</dbReference>
<dbReference type="InterPro" id="IPR009057">
    <property type="entry name" value="Homeodomain-like_sf"/>
</dbReference>
<dbReference type="InterPro" id="IPR041483">
    <property type="entry name" value="TetR_C_34"/>
</dbReference>
<dbReference type="PANTHER" id="PTHR30055">
    <property type="entry name" value="HTH-TYPE TRANSCRIPTIONAL REGULATOR RUTR"/>
    <property type="match status" value="1"/>
</dbReference>
<feature type="DNA-binding region" description="H-T-H motif" evidence="2">
    <location>
        <begin position="51"/>
        <end position="70"/>
    </location>
</feature>
<accession>A0A4R7VXD1</accession>
<dbReference type="Gene3D" id="1.10.357.10">
    <property type="entry name" value="Tetracycline Repressor, domain 2"/>
    <property type="match status" value="1"/>
</dbReference>
<gene>
    <name evidence="4" type="ORF">CLV71_104345</name>
</gene>
<reference evidence="4 5" key="1">
    <citation type="submission" date="2019-03" db="EMBL/GenBank/DDBJ databases">
        <title>Genomic Encyclopedia of Archaeal and Bacterial Type Strains, Phase II (KMG-II): from individual species to whole genera.</title>
        <authorList>
            <person name="Goeker M."/>
        </authorList>
    </citation>
    <scope>NUCLEOTIDE SEQUENCE [LARGE SCALE GENOMIC DNA]</scope>
    <source>
        <strain evidence="4 5">DSM 45499</strain>
    </source>
</reference>
<dbReference type="InterPro" id="IPR001647">
    <property type="entry name" value="HTH_TetR"/>
</dbReference>
<protein>
    <submittedName>
        <fullName evidence="4">TetR family transcriptional regulator</fullName>
    </submittedName>
</protein>
<dbReference type="InterPro" id="IPR050109">
    <property type="entry name" value="HTH-type_TetR-like_transc_reg"/>
</dbReference>
<dbReference type="PROSITE" id="PS50977">
    <property type="entry name" value="HTH_TETR_2"/>
    <property type="match status" value="1"/>
</dbReference>
<evidence type="ECO:0000259" key="3">
    <source>
        <dbReference type="PROSITE" id="PS50977"/>
    </source>
</evidence>
<dbReference type="GO" id="GO:0000976">
    <property type="term" value="F:transcription cis-regulatory region binding"/>
    <property type="evidence" value="ECO:0007669"/>
    <property type="project" value="TreeGrafter"/>
</dbReference>
<dbReference type="AlphaFoldDB" id="A0A4R7VXD1"/>
<proteinExistence type="predicted"/>
<sequence length="233" mass="25854">MRRCRGYRMTMSRDQDDFQRARRPEQKLLRQTAILEAALRLAQREGIRDISLADIASEVGMHKSALLRYFETREDIYLRLGVDAWRDWSDVLAAKLKSLATGDVQGIGEAFGTTLDDRPFLCDVFTHASLNLERNVSVENLFGFKLAAHLSIKSMAAAVRVILPDLSEGDAQEIVGAVSAVAASLRQIAHPPPAVAQVYAEHPELALGYDDFAATVARFTETIILGTRARNQI</sequence>
<evidence type="ECO:0000313" key="4">
    <source>
        <dbReference type="EMBL" id="TDV53877.1"/>
    </source>
</evidence>
<dbReference type="Pfam" id="PF00440">
    <property type="entry name" value="TetR_N"/>
    <property type="match status" value="1"/>
</dbReference>
<evidence type="ECO:0000256" key="1">
    <source>
        <dbReference type="ARBA" id="ARBA00023125"/>
    </source>
</evidence>
<organism evidence="4 5">
    <name type="scientific">Actinophytocola oryzae</name>
    <dbReference type="NCBI Taxonomy" id="502181"/>
    <lineage>
        <taxon>Bacteria</taxon>
        <taxon>Bacillati</taxon>
        <taxon>Actinomycetota</taxon>
        <taxon>Actinomycetes</taxon>
        <taxon>Pseudonocardiales</taxon>
        <taxon>Pseudonocardiaceae</taxon>
    </lineage>
</organism>
<keyword evidence="5" id="KW-1185">Reference proteome</keyword>
<dbReference type="EMBL" id="SOCP01000004">
    <property type="protein sequence ID" value="TDV53877.1"/>
    <property type="molecule type" value="Genomic_DNA"/>
</dbReference>
<dbReference type="Pfam" id="PF17929">
    <property type="entry name" value="TetR_C_34"/>
    <property type="match status" value="1"/>
</dbReference>
<comment type="caution">
    <text evidence="4">The sequence shown here is derived from an EMBL/GenBank/DDBJ whole genome shotgun (WGS) entry which is preliminary data.</text>
</comment>
<dbReference type="GO" id="GO:0003700">
    <property type="term" value="F:DNA-binding transcription factor activity"/>
    <property type="evidence" value="ECO:0007669"/>
    <property type="project" value="TreeGrafter"/>
</dbReference>
<keyword evidence="1 2" id="KW-0238">DNA-binding</keyword>
<evidence type="ECO:0000256" key="2">
    <source>
        <dbReference type="PROSITE-ProRule" id="PRU00335"/>
    </source>
</evidence>
<dbReference type="PANTHER" id="PTHR30055:SF178">
    <property type="entry name" value="POSSIBLE TRANSCRIPTIONAL REGULATORY PROTEIN"/>
    <property type="match status" value="1"/>
</dbReference>
<dbReference type="PRINTS" id="PR00455">
    <property type="entry name" value="HTHTETR"/>
</dbReference>
<evidence type="ECO:0000313" key="5">
    <source>
        <dbReference type="Proteomes" id="UP000294927"/>
    </source>
</evidence>